<feature type="zinc finger region" description="C3H1-type" evidence="5">
    <location>
        <begin position="193"/>
        <end position="221"/>
    </location>
</feature>
<dbReference type="PROSITE" id="PS50103">
    <property type="entry name" value="ZF_C3H1"/>
    <property type="match status" value="4"/>
</dbReference>
<evidence type="ECO:0000256" key="4">
    <source>
        <dbReference type="ARBA" id="ARBA00022833"/>
    </source>
</evidence>
<dbReference type="GO" id="GO:1900153">
    <property type="term" value="P:positive regulation of nuclear-transcribed mRNA catabolic process, deadenylation-dependent decay"/>
    <property type="evidence" value="ECO:0007669"/>
    <property type="project" value="UniProtKB-UniRule"/>
</dbReference>
<dbReference type="SMART" id="SM00356">
    <property type="entry name" value="ZnF_C3H1"/>
    <property type="match status" value="4"/>
</dbReference>
<dbReference type="OrthoDB" id="410307at2759"/>
<comment type="caution">
    <text evidence="9">The sequence shown here is derived from an EMBL/GenBank/DDBJ whole genome shotgun (WGS) entry which is preliminary data.</text>
</comment>
<evidence type="ECO:0000256" key="5">
    <source>
        <dbReference type="PROSITE-ProRule" id="PRU00723"/>
    </source>
</evidence>
<keyword evidence="3 5" id="KW-0863">Zinc-finger</keyword>
<dbReference type="Gene3D" id="6.10.250.3220">
    <property type="match status" value="1"/>
</dbReference>
<evidence type="ECO:0000313" key="10">
    <source>
        <dbReference type="Proteomes" id="UP001152803"/>
    </source>
</evidence>
<dbReference type="EMBL" id="JAFJMO010000003">
    <property type="protein sequence ID" value="KAJ8281804.1"/>
    <property type="molecule type" value="Genomic_DNA"/>
</dbReference>
<feature type="zinc finger region" description="C3H1-type" evidence="5">
    <location>
        <begin position="65"/>
        <end position="93"/>
    </location>
</feature>
<proteinExistence type="predicted"/>
<keyword evidence="1 5" id="KW-0479">Metal-binding</keyword>
<dbReference type="InterPro" id="IPR036855">
    <property type="entry name" value="Znf_CCCH_sf"/>
</dbReference>
<evidence type="ECO:0000256" key="3">
    <source>
        <dbReference type="ARBA" id="ARBA00022771"/>
    </source>
</evidence>
<keyword evidence="4 5" id="KW-0862">Zinc</keyword>
<feature type="region of interest" description="Disordered" evidence="7">
    <location>
        <begin position="172"/>
        <end position="194"/>
    </location>
</feature>
<reference evidence="9" key="1">
    <citation type="journal article" date="2023" name="Science">
        <title>Genome structures resolve the early diversification of teleost fishes.</title>
        <authorList>
            <person name="Parey E."/>
            <person name="Louis A."/>
            <person name="Montfort J."/>
            <person name="Bouchez O."/>
            <person name="Roques C."/>
            <person name="Iampietro C."/>
            <person name="Lluch J."/>
            <person name="Castinel A."/>
            <person name="Donnadieu C."/>
            <person name="Desvignes T."/>
            <person name="Floi Bucao C."/>
            <person name="Jouanno E."/>
            <person name="Wen M."/>
            <person name="Mejri S."/>
            <person name="Dirks R."/>
            <person name="Jansen H."/>
            <person name="Henkel C."/>
            <person name="Chen W.J."/>
            <person name="Zahm M."/>
            <person name="Cabau C."/>
            <person name="Klopp C."/>
            <person name="Thompson A.W."/>
            <person name="Robinson-Rechavi M."/>
            <person name="Braasch I."/>
            <person name="Lecointre G."/>
            <person name="Bobe J."/>
            <person name="Postlethwait J.H."/>
            <person name="Berthelot C."/>
            <person name="Roest Crollius H."/>
            <person name="Guiguen Y."/>
        </authorList>
    </citation>
    <scope>NUCLEOTIDE SEQUENCE</scope>
    <source>
        <strain evidence="9">Concon-B</strain>
    </source>
</reference>
<feature type="region of interest" description="Disordered" evidence="7">
    <location>
        <begin position="225"/>
        <end position="266"/>
    </location>
</feature>
<dbReference type="GO" id="GO:0008270">
    <property type="term" value="F:zinc ion binding"/>
    <property type="evidence" value="ECO:0007669"/>
    <property type="project" value="UniProtKB-KW"/>
</dbReference>
<sequence>MFEYETSDALLLYPFLEDEEGVEESLFPDETSGWGAVSLAEALLPLVESPPSTPPLQSPWMCYARYKTELCSRYTELGSCKYAERCQFAHGLRDLRVPSRHPKYKTEPCRAFHAGGYCAYGARCLFVHGPKEQRQARPPRGRSVPCRTYRSFGVCPFGARCHFLHVEGERGQPGGAGASAEEKGPHAQAPEQRPRGSLCRTFSAFGFCLYGTRCRFQHCLPSGAGSRASRIPQLPGLGRASSPASDMLSSSSTASSPPSSLPSPVYLEDRFPLTPPLLSGEPPEQDAFSFSGQHLNDLLLPLAWRLQQLEHSLARPATSPGLEEAAAALPKGYSDLLS</sequence>
<evidence type="ECO:0000256" key="1">
    <source>
        <dbReference type="ARBA" id="ARBA00022723"/>
    </source>
</evidence>
<dbReference type="Pfam" id="PF14608">
    <property type="entry name" value="zf-CCCH_2"/>
    <property type="match status" value="1"/>
</dbReference>
<keyword evidence="6" id="KW-0539">Nucleus</keyword>
<accession>A0A9Q1I421</accession>
<dbReference type="FunFam" id="4.10.1000.10:FF:000001">
    <property type="entry name" value="zinc finger CCCH domain-containing protein 15-like"/>
    <property type="match status" value="1"/>
</dbReference>
<dbReference type="GO" id="GO:0061158">
    <property type="term" value="P:3'-UTR-mediated mRNA destabilization"/>
    <property type="evidence" value="ECO:0007669"/>
    <property type="project" value="UniProtKB-UniRule"/>
</dbReference>
<evidence type="ECO:0000259" key="8">
    <source>
        <dbReference type="PROSITE" id="PS50103"/>
    </source>
</evidence>
<dbReference type="FunFam" id="4.10.1000.10:FF:000002">
    <property type="entry name" value="Zinc finger protein 36, C3H1 type-like 1"/>
    <property type="match status" value="1"/>
</dbReference>
<protein>
    <recommendedName>
        <fullName evidence="6">mRNA decay activator protein ZFP36</fullName>
    </recommendedName>
    <alternativeName>
        <fullName evidence="6">Zinc finger protein 36</fullName>
    </alternativeName>
</protein>
<feature type="domain" description="C3H1-type" evidence="8">
    <location>
        <begin position="193"/>
        <end position="221"/>
    </location>
</feature>
<keyword evidence="6" id="KW-0687">Ribonucleoprotein</keyword>
<comment type="subunit">
    <text evidence="6">Associates with the cytoplasmic CCR4-NOT deadenylase complex to trigger ARE-containing mRNA deadenylation and decay processes.</text>
</comment>
<organism evidence="9 10">
    <name type="scientific">Conger conger</name>
    <name type="common">Conger eel</name>
    <name type="synonym">Muraena conger</name>
    <dbReference type="NCBI Taxonomy" id="82655"/>
    <lineage>
        <taxon>Eukaryota</taxon>
        <taxon>Metazoa</taxon>
        <taxon>Chordata</taxon>
        <taxon>Craniata</taxon>
        <taxon>Vertebrata</taxon>
        <taxon>Euteleostomi</taxon>
        <taxon>Actinopterygii</taxon>
        <taxon>Neopterygii</taxon>
        <taxon>Teleostei</taxon>
        <taxon>Anguilliformes</taxon>
        <taxon>Congridae</taxon>
        <taxon>Conger</taxon>
    </lineage>
</organism>
<evidence type="ECO:0000256" key="2">
    <source>
        <dbReference type="ARBA" id="ARBA00022737"/>
    </source>
</evidence>
<gene>
    <name evidence="9" type="ORF">COCON_G00043230</name>
</gene>
<feature type="domain" description="C3H1-type" evidence="8">
    <location>
        <begin position="65"/>
        <end position="93"/>
    </location>
</feature>
<dbReference type="PANTHER" id="PTHR12547:SF112">
    <property type="entry name" value="MRNA DECAY ACTIVATOR PROTEIN ZFP36"/>
    <property type="match status" value="1"/>
</dbReference>
<dbReference type="SUPFAM" id="SSF90229">
    <property type="entry name" value="CCCH zinc finger"/>
    <property type="match status" value="4"/>
</dbReference>
<dbReference type="Pfam" id="PF00642">
    <property type="entry name" value="zf-CCCH"/>
    <property type="match status" value="3"/>
</dbReference>
<dbReference type="PANTHER" id="PTHR12547">
    <property type="entry name" value="CCCH ZINC FINGER/TIS11-RELATED"/>
    <property type="match status" value="1"/>
</dbReference>
<dbReference type="InterPro" id="IPR045877">
    <property type="entry name" value="ZFP36-like"/>
</dbReference>
<dbReference type="GO" id="GO:0005634">
    <property type="term" value="C:nucleus"/>
    <property type="evidence" value="ECO:0007669"/>
    <property type="project" value="UniProtKB-SubCell"/>
</dbReference>
<comment type="function">
    <text evidence="6">Zinc-finger RNA-binding protein that destabilizes several cytoplasmic AU-rich element (ARE)-containing mRNA transcripts by promoting their poly(A) tail removal or deadenylation, and hence provide a mechanism for attenuating protein synthesis. Acts as a 3'-untranslated region (UTR) ARE mRNA-binding adapter protein to communicate signaling events to the mRNA decay machinery. Functions by recruiting the CCR4-NOT deadenylase complex and probably other components of the cytoplasmic RNA decay machinery to the bound ARE-containing mRNAs, and hence promotes ARE-mediated mRNA deadenylation and decay processes. Binds to 3'-UTR ARE of numerous mRNAs.</text>
</comment>
<evidence type="ECO:0000313" key="9">
    <source>
        <dbReference type="EMBL" id="KAJ8281804.1"/>
    </source>
</evidence>
<feature type="compositionally biased region" description="Low complexity" evidence="7">
    <location>
        <begin position="240"/>
        <end position="264"/>
    </location>
</feature>
<feature type="domain" description="C3H1-type" evidence="8">
    <location>
        <begin position="103"/>
        <end position="131"/>
    </location>
</feature>
<evidence type="ECO:0000256" key="7">
    <source>
        <dbReference type="SAM" id="MobiDB-lite"/>
    </source>
</evidence>
<name>A0A9Q1I421_CONCO</name>
<keyword evidence="10" id="KW-1185">Reference proteome</keyword>
<feature type="zinc finger region" description="C3H1-type" evidence="5">
    <location>
        <begin position="140"/>
        <end position="168"/>
    </location>
</feature>
<dbReference type="GO" id="GO:0035925">
    <property type="term" value="F:mRNA 3'-UTR AU-rich region binding"/>
    <property type="evidence" value="ECO:0007669"/>
    <property type="project" value="UniProtKB-UniRule"/>
</dbReference>
<keyword evidence="6" id="KW-0963">Cytoplasm</keyword>
<keyword evidence="2 6" id="KW-0677">Repeat</keyword>
<dbReference type="GO" id="GO:1990904">
    <property type="term" value="C:ribonucleoprotein complex"/>
    <property type="evidence" value="ECO:0007669"/>
    <property type="project" value="UniProtKB-KW"/>
</dbReference>
<feature type="domain" description="C3H1-type" evidence="8">
    <location>
        <begin position="140"/>
        <end position="168"/>
    </location>
</feature>
<dbReference type="GO" id="GO:0005737">
    <property type="term" value="C:cytoplasm"/>
    <property type="evidence" value="ECO:0007669"/>
    <property type="project" value="UniProtKB-SubCell"/>
</dbReference>
<comment type="subcellular location">
    <subcellularLocation>
        <location evidence="6">Nucleus</location>
    </subcellularLocation>
    <subcellularLocation>
        <location evidence="6">Cytoplasm</location>
    </subcellularLocation>
</comment>
<dbReference type="InterPro" id="IPR000571">
    <property type="entry name" value="Znf_CCCH"/>
</dbReference>
<evidence type="ECO:0000256" key="6">
    <source>
        <dbReference type="RuleBase" id="RU369014"/>
    </source>
</evidence>
<dbReference type="Proteomes" id="UP001152803">
    <property type="component" value="Unassembled WGS sequence"/>
</dbReference>
<dbReference type="Gene3D" id="4.10.1000.10">
    <property type="entry name" value="Zinc finger, CCCH-type"/>
    <property type="match status" value="3"/>
</dbReference>
<dbReference type="AlphaFoldDB" id="A0A9Q1I421"/>
<feature type="zinc finger region" description="C3H1-type" evidence="5">
    <location>
        <begin position="103"/>
        <end position="131"/>
    </location>
</feature>